<gene>
    <name evidence="1" type="ORF">HNQ75_003559</name>
</gene>
<keyword evidence="2" id="KW-1185">Reference proteome</keyword>
<dbReference type="Proteomes" id="UP000535501">
    <property type="component" value="Unassembled WGS sequence"/>
</dbReference>
<evidence type="ECO:0000313" key="1">
    <source>
        <dbReference type="EMBL" id="MBB6181571.1"/>
    </source>
</evidence>
<name>A0A7W9Z2W9_9HYPH</name>
<reference evidence="1 2" key="1">
    <citation type="submission" date="2020-08" db="EMBL/GenBank/DDBJ databases">
        <title>Genomic Encyclopedia of Type Strains, Phase IV (KMG-IV): sequencing the most valuable type-strain genomes for metagenomic binning, comparative biology and taxonomic classification.</title>
        <authorList>
            <person name="Goeker M."/>
        </authorList>
    </citation>
    <scope>NUCLEOTIDE SEQUENCE [LARGE SCALE GENOMIC DNA]</scope>
    <source>
        <strain evidence="1 2">DSM 102134</strain>
    </source>
</reference>
<accession>A0A7W9Z2W9</accession>
<evidence type="ECO:0000313" key="2">
    <source>
        <dbReference type="Proteomes" id="UP000535501"/>
    </source>
</evidence>
<sequence length="52" mass="5899">MLYHRLPDAVADPDCNARLPKVTVFTAFDRARDETHAEIAPESVGRELEFAR</sequence>
<organism evidence="1 2">
    <name type="scientific">Pseudorhizobium flavum</name>
    <dbReference type="NCBI Taxonomy" id="1335061"/>
    <lineage>
        <taxon>Bacteria</taxon>
        <taxon>Pseudomonadati</taxon>
        <taxon>Pseudomonadota</taxon>
        <taxon>Alphaproteobacteria</taxon>
        <taxon>Hyphomicrobiales</taxon>
        <taxon>Rhizobiaceae</taxon>
        <taxon>Rhizobium/Agrobacterium group</taxon>
        <taxon>Pseudorhizobium</taxon>
    </lineage>
</organism>
<proteinExistence type="predicted"/>
<comment type="caution">
    <text evidence="1">The sequence shown here is derived from an EMBL/GenBank/DDBJ whole genome shotgun (WGS) entry which is preliminary data.</text>
</comment>
<dbReference type="AlphaFoldDB" id="A0A7W9Z2W9"/>
<dbReference type="EMBL" id="JACHEJ010000011">
    <property type="protein sequence ID" value="MBB6181571.1"/>
    <property type="molecule type" value="Genomic_DNA"/>
</dbReference>
<protein>
    <submittedName>
        <fullName evidence="1">Uncharacterized protein</fullName>
    </submittedName>
</protein>